<dbReference type="PROSITE" id="PS50057">
    <property type="entry name" value="FERM_3"/>
    <property type="match status" value="1"/>
</dbReference>
<dbReference type="EMBL" id="LUCH01006671">
    <property type="protein sequence ID" value="KAF5397172.1"/>
    <property type="molecule type" value="Genomic_DNA"/>
</dbReference>
<dbReference type="Proteomes" id="UP000748531">
    <property type="component" value="Unassembled WGS sequence"/>
</dbReference>
<dbReference type="AlphaFoldDB" id="A0A8J4SLR1"/>
<reference evidence="2" key="1">
    <citation type="submission" date="2019-05" db="EMBL/GenBank/DDBJ databases">
        <title>Annotation for the trematode Paragonimus heterotremus.</title>
        <authorList>
            <person name="Choi Y.-J."/>
        </authorList>
    </citation>
    <scope>NUCLEOTIDE SEQUENCE</scope>
    <source>
        <strain evidence="2">LC</strain>
    </source>
</reference>
<dbReference type="OrthoDB" id="6266673at2759"/>
<accession>A0A8J4SLR1</accession>
<gene>
    <name evidence="2" type="ORF">PHET_09631</name>
</gene>
<dbReference type="SUPFAM" id="SSF54236">
    <property type="entry name" value="Ubiquitin-like"/>
    <property type="match status" value="1"/>
</dbReference>
<evidence type="ECO:0000313" key="2">
    <source>
        <dbReference type="EMBL" id="KAF5397172.1"/>
    </source>
</evidence>
<evidence type="ECO:0000259" key="1">
    <source>
        <dbReference type="PROSITE" id="PS50057"/>
    </source>
</evidence>
<dbReference type="Pfam" id="PF09379">
    <property type="entry name" value="FERM_N"/>
    <property type="match status" value="1"/>
</dbReference>
<dbReference type="CDD" id="cd01765">
    <property type="entry name" value="FERM_F0_F1"/>
    <property type="match status" value="1"/>
</dbReference>
<dbReference type="InterPro" id="IPR000299">
    <property type="entry name" value="FERM_domain"/>
</dbReference>
<dbReference type="InterPro" id="IPR018979">
    <property type="entry name" value="FERM_N"/>
</dbReference>
<proteinExistence type="predicted"/>
<name>A0A8J4SLR1_9TREM</name>
<dbReference type="InterPro" id="IPR029071">
    <property type="entry name" value="Ubiquitin-like_domsf"/>
</dbReference>
<organism evidence="2 3">
    <name type="scientific">Paragonimus heterotremus</name>
    <dbReference type="NCBI Taxonomy" id="100268"/>
    <lineage>
        <taxon>Eukaryota</taxon>
        <taxon>Metazoa</taxon>
        <taxon>Spiralia</taxon>
        <taxon>Lophotrochozoa</taxon>
        <taxon>Platyhelminthes</taxon>
        <taxon>Trematoda</taxon>
        <taxon>Digenea</taxon>
        <taxon>Plagiorchiida</taxon>
        <taxon>Troglotremata</taxon>
        <taxon>Troglotrematidae</taxon>
        <taxon>Paragonimus</taxon>
    </lineage>
</organism>
<keyword evidence="3" id="KW-1185">Reference proteome</keyword>
<sequence length="97" mass="11679">MSARHKLQKHTRSEDFFIVVVRFLEDDSSETIEVPEDATGKWLFEEVCRRQDVMEEREYFGLRYLEHEMRSPPTKQWVDLTRGIFVQLKSESLFSHN</sequence>
<comment type="caution">
    <text evidence="2">The sequence shown here is derived from an EMBL/GenBank/DDBJ whole genome shotgun (WGS) entry which is preliminary data.</text>
</comment>
<protein>
    <recommendedName>
        <fullName evidence="1">FERM domain-containing protein</fullName>
    </recommendedName>
</protein>
<evidence type="ECO:0000313" key="3">
    <source>
        <dbReference type="Proteomes" id="UP000748531"/>
    </source>
</evidence>
<dbReference type="Gene3D" id="3.10.20.90">
    <property type="entry name" value="Phosphatidylinositol 3-kinase Catalytic Subunit, Chain A, domain 1"/>
    <property type="match status" value="1"/>
</dbReference>
<feature type="domain" description="FERM" evidence="1">
    <location>
        <begin position="17"/>
        <end position="97"/>
    </location>
</feature>